<dbReference type="RefSeq" id="WP_192016004.1">
    <property type="nucleotide sequence ID" value="NZ_JACYTP010000006.1"/>
</dbReference>
<sequence>MTSVIIWLFMLWRLQNHASPDQLIDDIVTAFPDLLRQLEPDDYYSPEKRLGVLIESRFIERFLQFWGFVTVDPKRFASEDRKPPKVQLQPLLAQTFQFTL</sequence>
<protein>
    <submittedName>
        <fullName evidence="1">Uncharacterized protein</fullName>
    </submittedName>
</protein>
<organism evidence="1 2">
    <name type="scientific">Photobacterium arenosum</name>
    <dbReference type="NCBI Taxonomy" id="2774143"/>
    <lineage>
        <taxon>Bacteria</taxon>
        <taxon>Pseudomonadati</taxon>
        <taxon>Pseudomonadota</taxon>
        <taxon>Gammaproteobacteria</taxon>
        <taxon>Vibrionales</taxon>
        <taxon>Vibrionaceae</taxon>
        <taxon>Photobacterium</taxon>
    </lineage>
</organism>
<keyword evidence="2" id="KW-1185">Reference proteome</keyword>
<dbReference type="Proteomes" id="UP000649768">
    <property type="component" value="Unassembled WGS sequence"/>
</dbReference>
<comment type="caution">
    <text evidence="1">The sequence shown here is derived from an EMBL/GenBank/DDBJ whole genome shotgun (WGS) entry which is preliminary data.</text>
</comment>
<reference evidence="1 2" key="1">
    <citation type="submission" date="2020-09" db="EMBL/GenBank/DDBJ databases">
        <title>Photobacterium sp. CAU 1568 isolated from sand of Sido Beach.</title>
        <authorList>
            <person name="Kim W."/>
        </authorList>
    </citation>
    <scope>NUCLEOTIDE SEQUENCE [LARGE SCALE GENOMIC DNA]</scope>
    <source>
        <strain evidence="1 2">CAU 1568</strain>
    </source>
</reference>
<evidence type="ECO:0000313" key="1">
    <source>
        <dbReference type="EMBL" id="MBD8513295.1"/>
    </source>
</evidence>
<name>A0ABR9BL71_9GAMM</name>
<proteinExistence type="predicted"/>
<accession>A0ABR9BL71</accession>
<evidence type="ECO:0000313" key="2">
    <source>
        <dbReference type="Proteomes" id="UP000649768"/>
    </source>
</evidence>
<dbReference type="EMBL" id="JACYTP010000006">
    <property type="protein sequence ID" value="MBD8513295.1"/>
    <property type="molecule type" value="Genomic_DNA"/>
</dbReference>
<gene>
    <name evidence="1" type="ORF">IFO68_11480</name>
</gene>